<keyword evidence="3" id="KW-0812">Transmembrane</keyword>
<name>A0A0G0AXD4_9BACT</name>
<accession>A0A0G0AXD4</accession>
<proteinExistence type="predicted"/>
<dbReference type="Pfam" id="PF03808">
    <property type="entry name" value="Glyco_tran_WecG"/>
    <property type="match status" value="1"/>
</dbReference>
<keyword evidence="3" id="KW-1133">Transmembrane helix</keyword>
<comment type="caution">
    <text evidence="4">The sequence shown here is derived from an EMBL/GenBank/DDBJ whole genome shotgun (WGS) entry which is preliminary data.</text>
</comment>
<sequence>MTENNTKSNRKHGQIFGIKISSTSRGEVLEFLRLRLETKERFFFVTPNPEIILMAKDDWLLKKAIAKSDLSIPDGVGLKFAFKFLYGEDLNIIKGRELFMDIIKIADDKGLRIYFLGGFKDEAEKAKQELIKVYKNIKIQANSAPRYGNNGQPASEEDRKLHKSLISKIKMFEPDLIFVGLSAPKQEKWIFRNFFRLDATGAMAVGGTFNYISKTLPFPPKWMEKLGFEWLWRLILEPKRFKRIINAVVVFPLIVFRSKFIKYDNRK</sequence>
<protein>
    <submittedName>
        <fullName evidence="4">Glycosyl transferase, WecB/TagA/CpsF family</fullName>
    </submittedName>
</protein>
<dbReference type="NCBIfam" id="TIGR00696">
    <property type="entry name" value="wecG_tagA_cpsF"/>
    <property type="match status" value="1"/>
</dbReference>
<keyword evidence="3" id="KW-0472">Membrane</keyword>
<keyword evidence="2 4" id="KW-0808">Transferase</keyword>
<dbReference type="CDD" id="cd06533">
    <property type="entry name" value="Glyco_transf_WecG_TagA"/>
    <property type="match status" value="1"/>
</dbReference>
<dbReference type="Proteomes" id="UP000034803">
    <property type="component" value="Unassembled WGS sequence"/>
</dbReference>
<reference evidence="4 5" key="1">
    <citation type="journal article" date="2015" name="Nature">
        <title>rRNA introns, odd ribosomes, and small enigmatic genomes across a large radiation of phyla.</title>
        <authorList>
            <person name="Brown C.T."/>
            <person name="Hug L.A."/>
            <person name="Thomas B.C."/>
            <person name="Sharon I."/>
            <person name="Castelle C.J."/>
            <person name="Singh A."/>
            <person name="Wilkins M.J."/>
            <person name="Williams K.H."/>
            <person name="Banfield J.F."/>
        </authorList>
    </citation>
    <scope>NUCLEOTIDE SEQUENCE [LARGE SCALE GENOMIC DNA]</scope>
</reference>
<evidence type="ECO:0000313" key="5">
    <source>
        <dbReference type="Proteomes" id="UP000034803"/>
    </source>
</evidence>
<dbReference type="PANTHER" id="PTHR34136:SF1">
    <property type="entry name" value="UDP-N-ACETYL-D-MANNOSAMINURONIC ACID TRANSFERASE"/>
    <property type="match status" value="1"/>
</dbReference>
<organism evidence="4 5">
    <name type="scientific">Candidatus Woesebacteria bacterium GW2011_GWC2_31_9</name>
    <dbReference type="NCBI Taxonomy" id="1618586"/>
    <lineage>
        <taxon>Bacteria</taxon>
        <taxon>Candidatus Woeseibacteriota</taxon>
    </lineage>
</organism>
<dbReference type="AlphaFoldDB" id="A0A0G0AXD4"/>
<dbReference type="GO" id="GO:0016758">
    <property type="term" value="F:hexosyltransferase activity"/>
    <property type="evidence" value="ECO:0007669"/>
    <property type="project" value="TreeGrafter"/>
</dbReference>
<evidence type="ECO:0000313" key="4">
    <source>
        <dbReference type="EMBL" id="KKP31235.1"/>
    </source>
</evidence>
<feature type="transmembrane region" description="Helical" evidence="3">
    <location>
        <begin position="244"/>
        <end position="261"/>
    </location>
</feature>
<dbReference type="PANTHER" id="PTHR34136">
    <property type="match status" value="1"/>
</dbReference>
<dbReference type="EMBL" id="LBOI01000013">
    <property type="protein sequence ID" value="KKP31235.1"/>
    <property type="molecule type" value="Genomic_DNA"/>
</dbReference>
<dbReference type="InterPro" id="IPR004629">
    <property type="entry name" value="WecG_TagA_CpsF"/>
</dbReference>
<evidence type="ECO:0000256" key="1">
    <source>
        <dbReference type="ARBA" id="ARBA00022676"/>
    </source>
</evidence>
<gene>
    <name evidence="4" type="ORF">UR21_C0013G0029</name>
</gene>
<keyword evidence="1" id="KW-0328">Glycosyltransferase</keyword>
<evidence type="ECO:0000256" key="3">
    <source>
        <dbReference type="SAM" id="Phobius"/>
    </source>
</evidence>
<evidence type="ECO:0000256" key="2">
    <source>
        <dbReference type="ARBA" id="ARBA00022679"/>
    </source>
</evidence>